<accession>A0A383A6N6</accession>
<evidence type="ECO:0000256" key="1">
    <source>
        <dbReference type="SAM" id="MobiDB-lite"/>
    </source>
</evidence>
<dbReference type="EMBL" id="UINC01189726">
    <property type="protein sequence ID" value="SVE03546.1"/>
    <property type="molecule type" value="Genomic_DNA"/>
</dbReference>
<gene>
    <name evidence="2" type="ORF">METZ01_LOCUS456400</name>
</gene>
<reference evidence="2" key="1">
    <citation type="submission" date="2018-05" db="EMBL/GenBank/DDBJ databases">
        <authorList>
            <person name="Lanie J.A."/>
            <person name="Ng W.-L."/>
            <person name="Kazmierczak K.M."/>
            <person name="Andrzejewski T.M."/>
            <person name="Davidsen T.M."/>
            <person name="Wayne K.J."/>
            <person name="Tettelin H."/>
            <person name="Glass J.I."/>
            <person name="Rusch D."/>
            <person name="Podicherti R."/>
            <person name="Tsui H.-C.T."/>
            <person name="Winkler M.E."/>
        </authorList>
    </citation>
    <scope>NUCLEOTIDE SEQUENCE</scope>
</reference>
<dbReference type="AlphaFoldDB" id="A0A383A6N6"/>
<proteinExistence type="predicted"/>
<sequence length="253" mass="27097">ASKAVIAPGQNSAYFMLKAKDDAPTWTGPIHLTGKSTVGGKPVTRAARNAGVSSIVYNSQSKRSNVRARLTSMLQLQVTSEEVIPVAFSPKENKVYEQSRFGQLKVPFTVKHDSGFKGIDKKVKLLGHSVLAKFKDVTFAKNKDEATLDLNLNTYKLPEGEHVLYLRTQVKGKYSRVTKAQTEATAAEQKEADAAVVEADKAAKGAAAELVVLNKNKEVATAEAKAAAKKKSDEAAARKKTADAAKAAAAKKV</sequence>
<evidence type="ECO:0000313" key="2">
    <source>
        <dbReference type="EMBL" id="SVE03546.1"/>
    </source>
</evidence>
<feature type="compositionally biased region" description="Basic and acidic residues" evidence="1">
    <location>
        <begin position="230"/>
        <end position="243"/>
    </location>
</feature>
<feature type="non-terminal residue" evidence="2">
    <location>
        <position position="1"/>
    </location>
</feature>
<organism evidence="2">
    <name type="scientific">marine metagenome</name>
    <dbReference type="NCBI Taxonomy" id="408172"/>
    <lineage>
        <taxon>unclassified sequences</taxon>
        <taxon>metagenomes</taxon>
        <taxon>ecological metagenomes</taxon>
    </lineage>
</organism>
<feature type="region of interest" description="Disordered" evidence="1">
    <location>
        <begin position="227"/>
        <end position="253"/>
    </location>
</feature>
<feature type="non-terminal residue" evidence="2">
    <location>
        <position position="253"/>
    </location>
</feature>
<name>A0A383A6N6_9ZZZZ</name>
<feature type="compositionally biased region" description="Low complexity" evidence="1">
    <location>
        <begin position="244"/>
        <end position="253"/>
    </location>
</feature>
<protein>
    <submittedName>
        <fullName evidence="2">Uncharacterized protein</fullName>
    </submittedName>
</protein>